<comment type="caution">
    <text evidence="1">The sequence shown here is derived from an EMBL/GenBank/DDBJ whole genome shotgun (WGS) entry which is preliminary data.</text>
</comment>
<reference evidence="1" key="1">
    <citation type="submission" date="2019-08" db="EMBL/GenBank/DDBJ databases">
        <authorList>
            <person name="Kucharzyk K."/>
            <person name="Murdoch R.W."/>
            <person name="Higgins S."/>
            <person name="Loffler F."/>
        </authorList>
    </citation>
    <scope>NUCLEOTIDE SEQUENCE</scope>
</reference>
<dbReference type="EMBL" id="VSSQ01027034">
    <property type="protein sequence ID" value="MPM76045.1"/>
    <property type="molecule type" value="Genomic_DNA"/>
</dbReference>
<sequence length="118" mass="12679">MLGTGVNDGDNHRKLVDHYEIARIVSGGTYVPTLNFDFAHLTTNLPGGQMPFGMFVKADNTSVGTSPNYTRLVIVWENATGGSVQNPFEVYLPVSVTHKWGTLTTGKVTIVVNPGTGN</sequence>
<organism evidence="1">
    <name type="scientific">bioreactor metagenome</name>
    <dbReference type="NCBI Taxonomy" id="1076179"/>
    <lineage>
        <taxon>unclassified sequences</taxon>
        <taxon>metagenomes</taxon>
        <taxon>ecological metagenomes</taxon>
    </lineage>
</organism>
<gene>
    <name evidence="1" type="ORF">SDC9_123040</name>
</gene>
<protein>
    <submittedName>
        <fullName evidence="1">Uncharacterized protein</fullName>
    </submittedName>
</protein>
<proteinExistence type="predicted"/>
<name>A0A645CGJ7_9ZZZZ</name>
<evidence type="ECO:0000313" key="1">
    <source>
        <dbReference type="EMBL" id="MPM76045.1"/>
    </source>
</evidence>
<accession>A0A645CGJ7</accession>
<dbReference type="AlphaFoldDB" id="A0A645CGJ7"/>